<evidence type="ECO:0000256" key="2">
    <source>
        <dbReference type="ARBA" id="ARBA00022694"/>
    </source>
</evidence>
<gene>
    <name evidence="6" type="ORF">OB919_09085</name>
</gene>
<keyword evidence="3" id="KW-0479">Metal-binding</keyword>
<dbReference type="Gene3D" id="3.55.10.10">
    <property type="entry name" value="Archease domain"/>
    <property type="match status" value="1"/>
</dbReference>
<comment type="similarity">
    <text evidence="1">Belongs to the archease family.</text>
</comment>
<keyword evidence="7" id="KW-1185">Reference proteome</keyword>
<evidence type="ECO:0000256" key="1">
    <source>
        <dbReference type="ARBA" id="ARBA00007963"/>
    </source>
</evidence>
<dbReference type="Pfam" id="PF01951">
    <property type="entry name" value="Archease"/>
    <property type="match status" value="1"/>
</dbReference>
<dbReference type="Proteomes" id="UP001321047">
    <property type="component" value="Unassembled WGS sequence"/>
</dbReference>
<evidence type="ECO:0000256" key="3">
    <source>
        <dbReference type="ARBA" id="ARBA00022723"/>
    </source>
</evidence>
<sequence>MQYELRPHTADVGVAASGDTLEETFAAVAEGLAAASWDGLEAFEAPNDSSARFDVTAVAESREALLFEYLDELIYQRDIRLELPVDNRIESLECVDESDDSTAVSEDSAATADDSMSASAVAIDRWRLEASAHGVSLESIDAREIKAITYADMRLEETDSGWEAYVVFDV</sequence>
<comment type="caution">
    <text evidence="6">The sequence shown here is derived from an EMBL/GenBank/DDBJ whole genome shotgun (WGS) entry which is preliminary data.</text>
</comment>
<dbReference type="EMBL" id="JAOPJZ010000005">
    <property type="protein sequence ID" value="MCU4752134.1"/>
    <property type="molecule type" value="Genomic_DNA"/>
</dbReference>
<feature type="domain" description="Archease" evidence="5">
    <location>
        <begin position="3"/>
        <end position="170"/>
    </location>
</feature>
<dbReference type="GO" id="GO:0008033">
    <property type="term" value="P:tRNA processing"/>
    <property type="evidence" value="ECO:0007669"/>
    <property type="project" value="UniProtKB-KW"/>
</dbReference>
<dbReference type="GO" id="GO:0046872">
    <property type="term" value="F:metal ion binding"/>
    <property type="evidence" value="ECO:0007669"/>
    <property type="project" value="UniProtKB-KW"/>
</dbReference>
<dbReference type="AlphaFoldDB" id="A0AAP2Z9Z6"/>
<reference evidence="6 7" key="1">
    <citation type="submission" date="2022-09" db="EMBL/GenBank/DDBJ databases">
        <title>Enrichment on poylsaccharides allowed isolation of novel metabolic and taxonomic groups of Haloarchaea.</title>
        <authorList>
            <person name="Sorokin D.Y."/>
            <person name="Elcheninov A.G."/>
            <person name="Khizhniak T.V."/>
            <person name="Kolganova T.V."/>
            <person name="Kublanov I.V."/>
        </authorList>
    </citation>
    <scope>NUCLEOTIDE SEQUENCE [LARGE SCALE GENOMIC DNA]</scope>
    <source>
        <strain evidence="6 7">AArc-curdl1</strain>
    </source>
</reference>
<accession>A0AAP2Z9Z6</accession>
<evidence type="ECO:0000313" key="6">
    <source>
        <dbReference type="EMBL" id="MCU4752134.1"/>
    </source>
</evidence>
<keyword evidence="4" id="KW-0106">Calcium</keyword>
<name>A0AAP2Z9Z6_9EURY</name>
<evidence type="ECO:0000256" key="4">
    <source>
        <dbReference type="ARBA" id="ARBA00022837"/>
    </source>
</evidence>
<dbReference type="InterPro" id="IPR023572">
    <property type="entry name" value="Archease_dom"/>
</dbReference>
<keyword evidence="2" id="KW-0819">tRNA processing</keyword>
<dbReference type="InterPro" id="IPR002804">
    <property type="entry name" value="Archease"/>
</dbReference>
<dbReference type="InterPro" id="IPR036820">
    <property type="entry name" value="Archease_dom_sf"/>
</dbReference>
<dbReference type="PANTHER" id="PTHR12682">
    <property type="entry name" value="ARCHEASE"/>
    <property type="match status" value="1"/>
</dbReference>
<dbReference type="SUPFAM" id="SSF69819">
    <property type="entry name" value="MTH1598-like"/>
    <property type="match status" value="1"/>
</dbReference>
<proteinExistence type="inferred from homology"/>
<evidence type="ECO:0000259" key="5">
    <source>
        <dbReference type="Pfam" id="PF01951"/>
    </source>
</evidence>
<dbReference type="RefSeq" id="WP_342808472.1">
    <property type="nucleotide sequence ID" value="NZ_JAOPJZ010000005.1"/>
</dbReference>
<organism evidence="6 7">
    <name type="scientific">Natronosalvus hydrolyticus</name>
    <dbReference type="NCBI Taxonomy" id="2979988"/>
    <lineage>
        <taxon>Archaea</taxon>
        <taxon>Methanobacteriati</taxon>
        <taxon>Methanobacteriota</taxon>
        <taxon>Stenosarchaea group</taxon>
        <taxon>Halobacteria</taxon>
        <taxon>Halobacteriales</taxon>
        <taxon>Natrialbaceae</taxon>
        <taxon>Natronosalvus</taxon>
    </lineage>
</organism>
<dbReference type="PANTHER" id="PTHR12682:SF11">
    <property type="entry name" value="PROTEIN ARCHEASE"/>
    <property type="match status" value="1"/>
</dbReference>
<evidence type="ECO:0000313" key="7">
    <source>
        <dbReference type="Proteomes" id="UP001321047"/>
    </source>
</evidence>
<protein>
    <submittedName>
        <fullName evidence="6">Archease</fullName>
    </submittedName>
</protein>